<dbReference type="Gene3D" id="3.40.50.150">
    <property type="entry name" value="Vaccinia Virus protein VP39"/>
    <property type="match status" value="1"/>
</dbReference>
<dbReference type="NCBIfam" id="NF037959">
    <property type="entry name" value="MFS_SpdSyn"/>
    <property type="match status" value="1"/>
</dbReference>
<name>A0A1G1VUM0_9BACT</name>
<protein>
    <recommendedName>
        <fullName evidence="5">PABS domain-containing protein</fullName>
    </recommendedName>
</protein>
<dbReference type="Pfam" id="PF01564">
    <property type="entry name" value="Spermine_synth"/>
    <property type="match status" value="1"/>
</dbReference>
<comment type="caution">
    <text evidence="3">The sequence shown here is derived from an EMBL/GenBank/DDBJ whole genome shotgun (WGS) entry which is preliminary data.</text>
</comment>
<dbReference type="CDD" id="cd02440">
    <property type="entry name" value="AdoMet_MTases"/>
    <property type="match status" value="1"/>
</dbReference>
<feature type="transmembrane region" description="Helical" evidence="2">
    <location>
        <begin position="6"/>
        <end position="25"/>
    </location>
</feature>
<keyword evidence="2" id="KW-0472">Membrane</keyword>
<sequence length="370" mass="43214">MHIISIVILYLSLSVCSFIVGRYPFGRKIFRPLAPAVFLLSLTLTLVWGRILLQAEHNAPELLISLIFIFCLSYAIGRVNRYYKGSLLFYGKTQYYKDFFVFTKDNTVSMKGFGGDETMSELDYKAYAKIIELIKVPKTLLFLGGGAYIAPRYFYKKYKDIKVDVVEIDEVMIKLSQKYFNFNNQNIHTIHKPARSFIDYCRTKYDMIFVDITMGRVFKRVRIKNPLAYFPNNIFHQELLTYTIEAFTKMRTMLNTKGVIVINLMGTVDGEAATFWKKVYANVSYLFTYCLVFPQHKYFRNKQQNIILICGNSEILGSKKNLIHSISKAILSEKEKIQLATLLLDRKLHISSHLQKLLRDKDLTRWRYIN</sequence>
<dbReference type="SUPFAM" id="SSF53335">
    <property type="entry name" value="S-adenosyl-L-methionine-dependent methyltransferases"/>
    <property type="match status" value="1"/>
</dbReference>
<evidence type="ECO:0008006" key="5">
    <source>
        <dbReference type="Google" id="ProtNLM"/>
    </source>
</evidence>
<feature type="transmembrane region" description="Helical" evidence="2">
    <location>
        <begin position="32"/>
        <end position="53"/>
    </location>
</feature>
<evidence type="ECO:0000313" key="3">
    <source>
        <dbReference type="EMBL" id="OGY19115.1"/>
    </source>
</evidence>
<evidence type="ECO:0000313" key="4">
    <source>
        <dbReference type="Proteomes" id="UP000179233"/>
    </source>
</evidence>
<keyword evidence="2" id="KW-1133">Transmembrane helix</keyword>
<dbReference type="GO" id="GO:0006596">
    <property type="term" value="P:polyamine biosynthetic process"/>
    <property type="evidence" value="ECO:0007669"/>
    <property type="project" value="UniProtKB-KW"/>
</dbReference>
<proteinExistence type="predicted"/>
<reference evidence="3 4" key="1">
    <citation type="journal article" date="2016" name="Nat. Commun.">
        <title>Thousands of microbial genomes shed light on interconnected biogeochemical processes in an aquifer system.</title>
        <authorList>
            <person name="Anantharaman K."/>
            <person name="Brown C.T."/>
            <person name="Hug L.A."/>
            <person name="Sharon I."/>
            <person name="Castelle C.J."/>
            <person name="Probst A.J."/>
            <person name="Thomas B.C."/>
            <person name="Singh A."/>
            <person name="Wilkins M.J."/>
            <person name="Karaoz U."/>
            <person name="Brodie E.L."/>
            <person name="Williams K.H."/>
            <person name="Hubbard S.S."/>
            <person name="Banfield J.F."/>
        </authorList>
    </citation>
    <scope>NUCLEOTIDE SEQUENCE [LARGE SCALE GENOMIC DNA]</scope>
</reference>
<accession>A0A1G1VUM0</accession>
<keyword evidence="1" id="KW-0620">Polyamine biosynthesis</keyword>
<dbReference type="AlphaFoldDB" id="A0A1G1VUM0"/>
<dbReference type="Proteomes" id="UP000179233">
    <property type="component" value="Unassembled WGS sequence"/>
</dbReference>
<dbReference type="PANTHER" id="PTHR43317">
    <property type="entry name" value="THERMOSPERMINE SYNTHASE ACAULIS5"/>
    <property type="match status" value="1"/>
</dbReference>
<evidence type="ECO:0000256" key="2">
    <source>
        <dbReference type="SAM" id="Phobius"/>
    </source>
</evidence>
<dbReference type="GO" id="GO:0010487">
    <property type="term" value="F:thermospermine synthase activity"/>
    <property type="evidence" value="ECO:0007669"/>
    <property type="project" value="TreeGrafter"/>
</dbReference>
<dbReference type="PANTHER" id="PTHR43317:SF1">
    <property type="entry name" value="THERMOSPERMINE SYNTHASE ACAULIS5"/>
    <property type="match status" value="1"/>
</dbReference>
<gene>
    <name evidence="3" type="ORF">A2786_06285</name>
</gene>
<keyword evidence="2" id="KW-0812">Transmembrane</keyword>
<dbReference type="InterPro" id="IPR029063">
    <property type="entry name" value="SAM-dependent_MTases_sf"/>
</dbReference>
<dbReference type="EMBL" id="MHCJ01000001">
    <property type="protein sequence ID" value="OGY19115.1"/>
    <property type="molecule type" value="Genomic_DNA"/>
</dbReference>
<organism evidence="3 4">
    <name type="scientific">Candidatus Chisholmbacteria bacterium RIFCSPHIGHO2_01_FULL_52_32</name>
    <dbReference type="NCBI Taxonomy" id="1797591"/>
    <lineage>
        <taxon>Bacteria</taxon>
        <taxon>Candidatus Chisholmiibacteriota</taxon>
    </lineage>
</organism>
<feature type="transmembrane region" description="Helical" evidence="2">
    <location>
        <begin position="59"/>
        <end position="77"/>
    </location>
</feature>
<evidence type="ECO:0000256" key="1">
    <source>
        <dbReference type="ARBA" id="ARBA00023115"/>
    </source>
</evidence>